<dbReference type="Gene3D" id="3.40.309.10">
    <property type="entry name" value="Aldehyde Dehydrogenase, Chain A, domain 2"/>
    <property type="match status" value="1"/>
</dbReference>
<dbReference type="InterPro" id="IPR015590">
    <property type="entry name" value="Aldehyde_DH_dom"/>
</dbReference>
<evidence type="ECO:0000313" key="7">
    <source>
        <dbReference type="Proteomes" id="UP000297891"/>
    </source>
</evidence>
<dbReference type="PANTHER" id="PTHR43353">
    <property type="entry name" value="SUCCINATE-SEMIALDEHYDE DEHYDROGENASE, MITOCHONDRIAL"/>
    <property type="match status" value="1"/>
</dbReference>
<dbReference type="GO" id="GO:0004777">
    <property type="term" value="F:succinate-semialdehyde dehydrogenase (NAD+) activity"/>
    <property type="evidence" value="ECO:0007669"/>
    <property type="project" value="TreeGrafter"/>
</dbReference>
<dbReference type="PROSITE" id="PS00687">
    <property type="entry name" value="ALDEHYDE_DEHYDR_GLU"/>
    <property type="match status" value="1"/>
</dbReference>
<evidence type="ECO:0000256" key="2">
    <source>
        <dbReference type="ARBA" id="ARBA00023002"/>
    </source>
</evidence>
<dbReference type="EMBL" id="RQFP01000001">
    <property type="protein sequence ID" value="TGK95448.1"/>
    <property type="molecule type" value="Genomic_DNA"/>
</dbReference>
<dbReference type="InterPro" id="IPR050740">
    <property type="entry name" value="Aldehyde_DH_Superfamily"/>
</dbReference>
<keyword evidence="2 4" id="KW-0560">Oxidoreductase</keyword>
<evidence type="ECO:0000256" key="3">
    <source>
        <dbReference type="PROSITE-ProRule" id="PRU10007"/>
    </source>
</evidence>
<feature type="active site" evidence="3">
    <location>
        <position position="256"/>
    </location>
</feature>
<dbReference type="InterPro" id="IPR016162">
    <property type="entry name" value="Ald_DH_N"/>
</dbReference>
<evidence type="ECO:0000313" key="6">
    <source>
        <dbReference type="EMBL" id="TGK95448.1"/>
    </source>
</evidence>
<dbReference type="FunFam" id="3.40.605.10:FF:000005">
    <property type="entry name" value="Succinate-semialdehyde dehydrogenase I"/>
    <property type="match status" value="1"/>
</dbReference>
<dbReference type="PROSITE" id="PS00070">
    <property type="entry name" value="ALDEHYDE_DEHYDR_CYS"/>
    <property type="match status" value="1"/>
</dbReference>
<comment type="caution">
    <text evidence="6">The sequence shown here is derived from an EMBL/GenBank/DDBJ whole genome shotgun (WGS) entry which is preliminary data.</text>
</comment>
<dbReference type="AlphaFoldDB" id="A0A2M9XYQ1"/>
<organism evidence="6 7">
    <name type="scientific">Leptospira brenneri</name>
    <dbReference type="NCBI Taxonomy" id="2023182"/>
    <lineage>
        <taxon>Bacteria</taxon>
        <taxon>Pseudomonadati</taxon>
        <taxon>Spirochaetota</taxon>
        <taxon>Spirochaetia</taxon>
        <taxon>Leptospirales</taxon>
        <taxon>Leptospiraceae</taxon>
        <taxon>Leptospira</taxon>
    </lineage>
</organism>
<dbReference type="NCBIfam" id="TIGR01780">
    <property type="entry name" value="SSADH"/>
    <property type="match status" value="1"/>
</dbReference>
<dbReference type="GO" id="GO:0009450">
    <property type="term" value="P:gamma-aminobutyric acid catabolic process"/>
    <property type="evidence" value="ECO:0007669"/>
    <property type="project" value="InterPro"/>
</dbReference>
<dbReference type="FunFam" id="3.40.309.10:FF:000004">
    <property type="entry name" value="Succinate-semialdehyde dehydrogenase I"/>
    <property type="match status" value="1"/>
</dbReference>
<dbReference type="InterPro" id="IPR016160">
    <property type="entry name" value="Ald_DH_CS_CYS"/>
</dbReference>
<dbReference type="CDD" id="cd07103">
    <property type="entry name" value="ALDH_F5_SSADH_GabD"/>
    <property type="match status" value="1"/>
</dbReference>
<evidence type="ECO:0000256" key="1">
    <source>
        <dbReference type="ARBA" id="ARBA00009986"/>
    </source>
</evidence>
<dbReference type="SUPFAM" id="SSF53720">
    <property type="entry name" value="ALDH-like"/>
    <property type="match status" value="1"/>
</dbReference>
<evidence type="ECO:0000256" key="4">
    <source>
        <dbReference type="RuleBase" id="RU003345"/>
    </source>
</evidence>
<feature type="domain" description="Aldehyde dehydrogenase" evidence="5">
    <location>
        <begin position="20"/>
        <end position="478"/>
    </location>
</feature>
<protein>
    <submittedName>
        <fullName evidence="6">NAD-dependent succinate-semialdehyde dehydrogenase</fullName>
    </submittedName>
</protein>
<reference evidence="6" key="1">
    <citation type="journal article" date="2019" name="PLoS Negl. Trop. Dis.">
        <title>Revisiting the worldwide diversity of Leptospira species in the environment.</title>
        <authorList>
            <person name="Vincent A.T."/>
            <person name="Schiettekatte O."/>
            <person name="Bourhy P."/>
            <person name="Veyrier F.J."/>
            <person name="Picardeau M."/>
        </authorList>
    </citation>
    <scope>NUCLEOTIDE SEQUENCE [LARGE SCALE GENOMIC DNA]</scope>
    <source>
        <strain evidence="6">201800277</strain>
    </source>
</reference>
<dbReference type="RefSeq" id="WP_100791663.1">
    <property type="nucleotide sequence ID" value="NZ_NPDQ01000007.1"/>
</dbReference>
<name>A0A2M9XYQ1_9LEPT</name>
<evidence type="ECO:0000259" key="5">
    <source>
        <dbReference type="Pfam" id="PF00171"/>
    </source>
</evidence>
<comment type="similarity">
    <text evidence="1 4">Belongs to the aldehyde dehydrogenase family.</text>
</comment>
<dbReference type="Gene3D" id="3.40.605.10">
    <property type="entry name" value="Aldehyde Dehydrogenase, Chain A, domain 1"/>
    <property type="match status" value="1"/>
</dbReference>
<dbReference type="PANTHER" id="PTHR43353:SF5">
    <property type="entry name" value="SUCCINATE-SEMIALDEHYDE DEHYDROGENASE, MITOCHONDRIAL"/>
    <property type="match status" value="1"/>
</dbReference>
<accession>A0A2M9XYQ1</accession>
<dbReference type="InterPro" id="IPR029510">
    <property type="entry name" value="Ald_DH_CS_GLU"/>
</dbReference>
<keyword evidence="7" id="KW-1185">Reference proteome</keyword>
<dbReference type="InterPro" id="IPR016163">
    <property type="entry name" value="Ald_DH_C"/>
</dbReference>
<dbReference type="InterPro" id="IPR016161">
    <property type="entry name" value="Ald_DH/histidinol_DH"/>
</dbReference>
<dbReference type="OrthoDB" id="9762913at2"/>
<dbReference type="InterPro" id="IPR010102">
    <property type="entry name" value="Succ_semiAld_DH"/>
</dbReference>
<proteinExistence type="inferred from homology"/>
<gene>
    <name evidence="6" type="ORF">EHQ30_02060</name>
</gene>
<dbReference type="Proteomes" id="UP000297891">
    <property type="component" value="Unassembled WGS sequence"/>
</dbReference>
<sequence length="485" mass="53093">MKYIKDKDLFRQENFIGGVWCPSENKKEILVHNPANGEIIGNIPHSEEKDTIRAIQSAKEALNDWKSRPAKERAGILRKWFQLMIDNQEDLALIMTQEQGKPLTEARGEIAYAASYIEWFGEEAKRSYGDIIPSHRKDTRILVLKEPIGVVGTITPWNFPAAMLARKVAPALAAGCTVVSKPAELTPYSALAMAVLAERAGLPKGVWNVLVGDPISIGKTILESKEVRKLSFTGSTKTGIYLMEKSAATLKKLSLELGGNAPFIVFEDADMDEAIKGAMLSKYRNTGQTCVCVNRFLVQTSVAEIFAKKLAEKAKELIVANGMEPNAQQGPLINDAALEKVKTHIADAVSKGAKVLTGGKEHTLGGNFFEPTVLYPVSSSMIVTQEETFGPVSCIQTFQTEEEAIRLANDTDFGLASYLYTKDMARTFRVAEQLEYGMVGINEGLISSEQVPFGGVKFSGMGREGSKYGLDDYTVTKYLCLGGIK</sequence>
<dbReference type="Pfam" id="PF00171">
    <property type="entry name" value="Aldedh"/>
    <property type="match status" value="1"/>
</dbReference>